<name>A0AAJ0EW51_9PEZI</name>
<proteinExistence type="predicted"/>
<gene>
    <name evidence="2" type="ORF">BDP55DRAFT_717060</name>
</gene>
<evidence type="ECO:0000256" key="1">
    <source>
        <dbReference type="SAM" id="SignalP"/>
    </source>
</evidence>
<keyword evidence="3" id="KW-1185">Reference proteome</keyword>
<dbReference type="Proteomes" id="UP001224890">
    <property type="component" value="Unassembled WGS sequence"/>
</dbReference>
<dbReference type="AlphaFoldDB" id="A0AAJ0EW51"/>
<reference evidence="2" key="1">
    <citation type="submission" date="2021-06" db="EMBL/GenBank/DDBJ databases">
        <title>Comparative genomics, transcriptomics and evolutionary studies reveal genomic signatures of adaptation to plant cell wall in hemibiotrophic fungi.</title>
        <authorList>
            <consortium name="DOE Joint Genome Institute"/>
            <person name="Baroncelli R."/>
            <person name="Diaz J.F."/>
            <person name="Benocci T."/>
            <person name="Peng M."/>
            <person name="Battaglia E."/>
            <person name="Haridas S."/>
            <person name="Andreopoulos W."/>
            <person name="Labutti K."/>
            <person name="Pangilinan J."/>
            <person name="Floch G.L."/>
            <person name="Makela M.R."/>
            <person name="Henrissat B."/>
            <person name="Grigoriev I.V."/>
            <person name="Crouch J.A."/>
            <person name="De Vries R.P."/>
            <person name="Sukno S.A."/>
            <person name="Thon M.R."/>
        </authorList>
    </citation>
    <scope>NUCLEOTIDE SEQUENCE</scope>
    <source>
        <strain evidence="2">CBS 193.32</strain>
    </source>
</reference>
<evidence type="ECO:0000313" key="2">
    <source>
        <dbReference type="EMBL" id="KAK1673839.1"/>
    </source>
</evidence>
<feature type="chain" id="PRO_5042617496" description="Cell wall protein" evidence="1">
    <location>
        <begin position="19"/>
        <end position="132"/>
    </location>
</feature>
<keyword evidence="1" id="KW-0732">Signal</keyword>
<evidence type="ECO:0000313" key="3">
    <source>
        <dbReference type="Proteomes" id="UP001224890"/>
    </source>
</evidence>
<protein>
    <recommendedName>
        <fullName evidence="4">Cell wall protein</fullName>
    </recommendedName>
</protein>
<feature type="signal peptide" evidence="1">
    <location>
        <begin position="1"/>
        <end position="18"/>
    </location>
</feature>
<evidence type="ECO:0008006" key="4">
    <source>
        <dbReference type="Google" id="ProtNLM"/>
    </source>
</evidence>
<comment type="caution">
    <text evidence="2">The sequence shown here is derived from an EMBL/GenBank/DDBJ whole genome shotgun (WGS) entry which is preliminary data.</text>
</comment>
<accession>A0AAJ0EW51</accession>
<dbReference type="GeneID" id="85462887"/>
<sequence>MKFSIIAVLALANTIVAANPIEARALSVVDTVHQLSGQVRGFTATMNSTIASINSKSTLVQNSTAQASVNAQTNKIIAAIKTANATAATVRARDKGTLPQASQMQITNNVTQIVFEIQGTYGGVCSHLGDDE</sequence>
<organism evidence="2 3">
    <name type="scientific">Colletotrichum godetiae</name>
    <dbReference type="NCBI Taxonomy" id="1209918"/>
    <lineage>
        <taxon>Eukaryota</taxon>
        <taxon>Fungi</taxon>
        <taxon>Dikarya</taxon>
        <taxon>Ascomycota</taxon>
        <taxon>Pezizomycotina</taxon>
        <taxon>Sordariomycetes</taxon>
        <taxon>Hypocreomycetidae</taxon>
        <taxon>Glomerellales</taxon>
        <taxon>Glomerellaceae</taxon>
        <taxon>Colletotrichum</taxon>
        <taxon>Colletotrichum acutatum species complex</taxon>
    </lineage>
</organism>
<dbReference type="RefSeq" id="XP_060427842.1">
    <property type="nucleotide sequence ID" value="XM_060578361.1"/>
</dbReference>
<dbReference type="EMBL" id="JAHMHR010000029">
    <property type="protein sequence ID" value="KAK1673839.1"/>
    <property type="molecule type" value="Genomic_DNA"/>
</dbReference>